<dbReference type="AlphaFoldDB" id="A0A1B6NXR1"/>
<comment type="caution">
    <text evidence="1">The sequence shown here is derived from an EMBL/GenBank/DDBJ whole genome shotgun (WGS) entry which is preliminary data.</text>
</comment>
<accession>A0A1B6NXR1</accession>
<name>A0A1B6NXR1_9ZZZZ</name>
<gene>
    <name evidence="1" type="ORF">MGSAQ_000967</name>
</gene>
<reference evidence="1" key="1">
    <citation type="submission" date="2013-11" db="EMBL/GenBank/DDBJ databases">
        <title>Microbial diversity, functional groups and degradation webs in Northern and Southern Mediterranean and Red Sea marine crude oil polluted sites.</title>
        <authorList>
            <person name="Daffonchio D."/>
            <person name="Mapelli F."/>
            <person name="Ferrer M."/>
            <person name="Richter M."/>
            <person name="Cherif A."/>
            <person name="Malkawi H.I."/>
            <person name="Yakimov M.M."/>
            <person name="Abdel-Fattah Y.R."/>
            <person name="Blaghen M."/>
            <person name="Golyshin P.N."/>
            <person name="Kalogerakis N."/>
            <person name="Boon N."/>
            <person name="Magagnini M."/>
            <person name="Fava F."/>
        </authorList>
    </citation>
    <scope>NUCLEOTIDE SEQUENCE</scope>
</reference>
<protein>
    <submittedName>
        <fullName evidence="1">Uncharacterized protein</fullName>
    </submittedName>
</protein>
<evidence type="ECO:0000313" key="1">
    <source>
        <dbReference type="EMBL" id="KTF07537.1"/>
    </source>
</evidence>
<organism evidence="1">
    <name type="scientific">marine sediment metagenome</name>
    <dbReference type="NCBI Taxonomy" id="412755"/>
    <lineage>
        <taxon>unclassified sequences</taxon>
        <taxon>metagenomes</taxon>
        <taxon>ecological metagenomes</taxon>
    </lineage>
</organism>
<dbReference type="EMBL" id="AYSL01000482">
    <property type="protein sequence ID" value="KTF07537.1"/>
    <property type="molecule type" value="Genomic_DNA"/>
</dbReference>
<sequence length="47" mass="5461">MASKPITIGKKRWAQSGVSMSKRFLNCSSPISISYLWNVKIRAYRWI</sequence>
<proteinExistence type="predicted"/>